<keyword evidence="7" id="KW-0472">Membrane</keyword>
<protein>
    <recommendedName>
        <fullName evidence="11">Leucine-rich repeat-containing N-terminal plant-type domain-containing protein</fullName>
    </recommendedName>
</protein>
<evidence type="ECO:0000259" key="11">
    <source>
        <dbReference type="Pfam" id="PF08263"/>
    </source>
</evidence>
<evidence type="ECO:0000256" key="4">
    <source>
        <dbReference type="ARBA" id="ARBA00022729"/>
    </source>
</evidence>
<evidence type="ECO:0000256" key="5">
    <source>
        <dbReference type="ARBA" id="ARBA00022737"/>
    </source>
</evidence>
<evidence type="ECO:0000256" key="10">
    <source>
        <dbReference type="SAM" id="SignalP"/>
    </source>
</evidence>
<feature type="region of interest" description="Disordered" evidence="9">
    <location>
        <begin position="563"/>
        <end position="691"/>
    </location>
</feature>
<feature type="region of interest" description="Disordered" evidence="9">
    <location>
        <begin position="160"/>
        <end position="179"/>
    </location>
</feature>
<comment type="caution">
    <text evidence="12">The sequence shown here is derived from an EMBL/GenBank/DDBJ whole genome shotgun (WGS) entry which is preliminary data.</text>
</comment>
<accession>A0A835BZ03</accession>
<evidence type="ECO:0000256" key="7">
    <source>
        <dbReference type="ARBA" id="ARBA00023136"/>
    </source>
</evidence>
<name>A0A835BZ03_9POAL</name>
<evidence type="ECO:0000256" key="3">
    <source>
        <dbReference type="ARBA" id="ARBA00022692"/>
    </source>
</evidence>
<dbReference type="EMBL" id="JACEFO010001770">
    <property type="protein sequence ID" value="KAF8704899.1"/>
    <property type="molecule type" value="Genomic_DNA"/>
</dbReference>
<proteinExistence type="predicted"/>
<dbReference type="AlphaFoldDB" id="A0A835BZ03"/>
<dbReference type="PANTHER" id="PTHR48061">
    <property type="entry name" value="LEUCINE-RICH REPEAT RECEPTOR PROTEIN KINASE EMS1-LIKE-RELATED"/>
    <property type="match status" value="1"/>
</dbReference>
<evidence type="ECO:0000256" key="6">
    <source>
        <dbReference type="ARBA" id="ARBA00022989"/>
    </source>
</evidence>
<feature type="compositionally biased region" description="Low complexity" evidence="9">
    <location>
        <begin position="579"/>
        <end position="595"/>
    </location>
</feature>
<comment type="subcellular location">
    <subcellularLocation>
        <location evidence="1">Membrane</location>
        <topology evidence="1">Single-pass type I membrane protein</topology>
    </subcellularLocation>
</comment>
<keyword evidence="3" id="KW-0812">Transmembrane</keyword>
<evidence type="ECO:0000313" key="12">
    <source>
        <dbReference type="EMBL" id="KAF8704899.1"/>
    </source>
</evidence>
<feature type="compositionally biased region" description="Pro residues" evidence="9">
    <location>
        <begin position="487"/>
        <end position="496"/>
    </location>
</feature>
<dbReference type="OrthoDB" id="1394818at2759"/>
<evidence type="ECO:0000256" key="2">
    <source>
        <dbReference type="ARBA" id="ARBA00022614"/>
    </source>
</evidence>
<evidence type="ECO:0000313" key="13">
    <source>
        <dbReference type="Proteomes" id="UP000636709"/>
    </source>
</evidence>
<dbReference type="GO" id="GO:0016020">
    <property type="term" value="C:membrane"/>
    <property type="evidence" value="ECO:0007669"/>
    <property type="project" value="UniProtKB-SubCell"/>
</dbReference>
<feature type="compositionally biased region" description="Basic and acidic residues" evidence="9">
    <location>
        <begin position="679"/>
        <end position="691"/>
    </location>
</feature>
<organism evidence="12 13">
    <name type="scientific">Digitaria exilis</name>
    <dbReference type="NCBI Taxonomy" id="1010633"/>
    <lineage>
        <taxon>Eukaryota</taxon>
        <taxon>Viridiplantae</taxon>
        <taxon>Streptophyta</taxon>
        <taxon>Embryophyta</taxon>
        <taxon>Tracheophyta</taxon>
        <taxon>Spermatophyta</taxon>
        <taxon>Magnoliopsida</taxon>
        <taxon>Liliopsida</taxon>
        <taxon>Poales</taxon>
        <taxon>Poaceae</taxon>
        <taxon>PACMAD clade</taxon>
        <taxon>Panicoideae</taxon>
        <taxon>Panicodae</taxon>
        <taxon>Paniceae</taxon>
        <taxon>Anthephorinae</taxon>
        <taxon>Digitaria</taxon>
    </lineage>
</organism>
<keyword evidence="2" id="KW-0433">Leucine-rich repeat</keyword>
<gene>
    <name evidence="12" type="ORF">HU200_031140</name>
</gene>
<feature type="region of interest" description="Disordered" evidence="9">
    <location>
        <begin position="487"/>
        <end position="515"/>
    </location>
</feature>
<keyword evidence="4 10" id="KW-0732">Signal</keyword>
<keyword evidence="13" id="KW-1185">Reference proteome</keyword>
<dbReference type="PANTHER" id="PTHR48061:SF48">
    <property type="entry name" value="OS01G0162500 PROTEIN"/>
    <property type="match status" value="1"/>
</dbReference>
<dbReference type="InterPro" id="IPR013210">
    <property type="entry name" value="LRR_N_plant-typ"/>
</dbReference>
<evidence type="ECO:0000256" key="9">
    <source>
        <dbReference type="SAM" id="MobiDB-lite"/>
    </source>
</evidence>
<feature type="compositionally biased region" description="Polar residues" evidence="9">
    <location>
        <begin position="662"/>
        <end position="675"/>
    </location>
</feature>
<keyword evidence="5" id="KW-0677">Repeat</keyword>
<sequence length="691" mass="72284">MPRHSIASSIASASHGESLSPRALTHSLLLLLLLRLSCSLAGAAEPTSSLPVPCQPEQASALLRLKASLLLPLGDDDDESSSSPPCAAALGSWRNGTDCCSWEGVSCGYIPGYTGGGQVTSLDLSNCACGGGGGGGARLDDGALFSLPLLVHVNRTCNVNDDDESSSSKSELLPQRGSLKGPVDQVNPHYYFDLVMAEEMEETTSWKWMRTLLWAVLALGLYPIHHPLISLRGQRAPNPSTMTNGDGQCSSSDTLNSSLIMTRSVTSPSIVSHRQPFLLPLPAHALLLLLLLRLSSSLAGAAAEPTSSPPVPCEPEQASALLRLKASFLPLGNDDESSSSSSSSSSSCAAALGSWRSSTDCCSWKGVSCGYGPGHTGGQVISLDLSNCACGGGGAPLDAVELFSLLPSLTHVVSGSCDDDDGSSSSKSELPDSQQGLLEGLIDQQVNPRRYHYFDHVMTEETTSWKWIKALLWAVMAFGIIDGGLAPNPPSSPPQPSLSLSDRLTPLDSSSSPAAARAAFPRSALHAKAAATALYNAPPHPLVALLPCSPPCATPLPIELTDDELQEPPLPSMRHHGTPSDQSSTSMSSTTSIRTLPASRFIPIKLRPAPPNCEIRPSPSSSAVGEHLNEIPSTSSFTRATAATMRPTGAPPDLQIRPPPSTSANGEHSNDQPSRSRAVRPEPPDGHGSEL</sequence>
<dbReference type="InterPro" id="IPR032675">
    <property type="entry name" value="LRR_dom_sf"/>
</dbReference>
<dbReference type="Gene3D" id="3.80.10.10">
    <property type="entry name" value="Ribonuclease Inhibitor"/>
    <property type="match status" value="2"/>
</dbReference>
<feature type="domain" description="Leucine-rich repeat-containing N-terminal plant-type" evidence="11">
    <location>
        <begin position="57"/>
        <end position="107"/>
    </location>
</feature>
<reference evidence="12" key="1">
    <citation type="submission" date="2020-07" db="EMBL/GenBank/DDBJ databases">
        <title>Genome sequence and genetic diversity analysis of an under-domesticated orphan crop, white fonio (Digitaria exilis).</title>
        <authorList>
            <person name="Bennetzen J.L."/>
            <person name="Chen S."/>
            <person name="Ma X."/>
            <person name="Wang X."/>
            <person name="Yssel A.E.J."/>
            <person name="Chaluvadi S.R."/>
            <person name="Johnson M."/>
            <person name="Gangashetty P."/>
            <person name="Hamidou F."/>
            <person name="Sanogo M.D."/>
            <person name="Zwaenepoel A."/>
            <person name="Wallace J."/>
            <person name="Van De Peer Y."/>
            <person name="Van Deynze A."/>
        </authorList>
    </citation>
    <scope>NUCLEOTIDE SEQUENCE</scope>
    <source>
        <tissue evidence="12">Leaves</tissue>
    </source>
</reference>
<dbReference type="Proteomes" id="UP000636709">
    <property type="component" value="Unassembled WGS sequence"/>
</dbReference>
<dbReference type="InterPro" id="IPR046956">
    <property type="entry name" value="RLP23-like"/>
</dbReference>
<feature type="chain" id="PRO_5032315088" description="Leucine-rich repeat-containing N-terminal plant-type domain-containing protein" evidence="10">
    <location>
        <begin position="44"/>
        <end position="691"/>
    </location>
</feature>
<evidence type="ECO:0000256" key="8">
    <source>
        <dbReference type="ARBA" id="ARBA00023180"/>
    </source>
</evidence>
<keyword evidence="6" id="KW-1133">Transmembrane helix</keyword>
<keyword evidence="8" id="KW-0325">Glycoprotein</keyword>
<feature type="domain" description="Leucine-rich repeat-containing N-terminal plant-type" evidence="11">
    <location>
        <begin position="316"/>
        <end position="369"/>
    </location>
</feature>
<dbReference type="Pfam" id="PF08263">
    <property type="entry name" value="LRRNT_2"/>
    <property type="match status" value="2"/>
</dbReference>
<feature type="compositionally biased region" description="Low complexity" evidence="9">
    <location>
        <begin position="633"/>
        <end position="644"/>
    </location>
</feature>
<evidence type="ECO:0000256" key="1">
    <source>
        <dbReference type="ARBA" id="ARBA00004479"/>
    </source>
</evidence>
<feature type="signal peptide" evidence="10">
    <location>
        <begin position="1"/>
        <end position="43"/>
    </location>
</feature>